<proteinExistence type="predicted"/>
<evidence type="ECO:0000313" key="1">
    <source>
        <dbReference type="EMBL" id="NDW15979.1"/>
    </source>
</evidence>
<dbReference type="Proteomes" id="UP000471381">
    <property type="component" value="Unassembled WGS sequence"/>
</dbReference>
<keyword evidence="2" id="KW-1185">Reference proteome</keyword>
<accession>A0A6N9TKC8</accession>
<protein>
    <submittedName>
        <fullName evidence="1">Uncharacterized protein</fullName>
    </submittedName>
</protein>
<sequence>MNERAESTEAYFRFSRLDIMQAYTLKKEITGAWFYKDDSTDFFIGLVPLEERFFDELNDYVIRQQINYDACDLLVKAKSTNAPLTEISIPYAVNKMLKYIDCKITVAIE</sequence>
<evidence type="ECO:0000313" key="2">
    <source>
        <dbReference type="Proteomes" id="UP000471381"/>
    </source>
</evidence>
<dbReference type="EMBL" id="JAAAWO010000007">
    <property type="protein sequence ID" value="NDW15979.1"/>
    <property type="molecule type" value="Genomic_DNA"/>
</dbReference>
<name>A0A6N9TKC8_9ALTE</name>
<gene>
    <name evidence="1" type="ORF">GTQ48_10665</name>
</gene>
<organism evidence="1 2">
    <name type="scientific">Alteromonas genovensis</name>
    <dbReference type="NCBI Taxonomy" id="471225"/>
    <lineage>
        <taxon>Bacteria</taxon>
        <taxon>Pseudomonadati</taxon>
        <taxon>Pseudomonadota</taxon>
        <taxon>Gammaproteobacteria</taxon>
        <taxon>Alteromonadales</taxon>
        <taxon>Alteromonadaceae</taxon>
        <taxon>Alteromonas/Salinimonas group</taxon>
        <taxon>Alteromonas</taxon>
    </lineage>
</organism>
<reference evidence="1 2" key="1">
    <citation type="submission" date="2020-01" db="EMBL/GenBank/DDBJ databases">
        <title>Genomes of bacteria type strains.</title>
        <authorList>
            <person name="Chen J."/>
            <person name="Zhu S."/>
            <person name="Yang J."/>
        </authorList>
    </citation>
    <scope>NUCLEOTIDE SEQUENCE [LARGE SCALE GENOMIC DNA]</scope>
    <source>
        <strain evidence="1 2">LMG 24078</strain>
    </source>
</reference>
<dbReference type="AlphaFoldDB" id="A0A6N9TKC8"/>
<comment type="caution">
    <text evidence="1">The sequence shown here is derived from an EMBL/GenBank/DDBJ whole genome shotgun (WGS) entry which is preliminary data.</text>
</comment>